<dbReference type="RefSeq" id="WP_053183772.1">
    <property type="nucleotide sequence ID" value="NZ_LGIA01000155.1"/>
</dbReference>
<name>A0A0L8V8N9_9BACT</name>
<dbReference type="OrthoDB" id="614750at2"/>
<evidence type="ECO:0000256" key="1">
    <source>
        <dbReference type="SAM" id="SignalP"/>
    </source>
</evidence>
<dbReference type="AlphaFoldDB" id="A0A0L8V8N9"/>
<evidence type="ECO:0000259" key="2">
    <source>
        <dbReference type="Pfam" id="PF18962"/>
    </source>
</evidence>
<protein>
    <recommendedName>
        <fullName evidence="2">Secretion system C-terminal sorting domain-containing protein</fullName>
    </recommendedName>
</protein>
<keyword evidence="1" id="KW-0732">Signal</keyword>
<accession>A0A0L8V8N9</accession>
<feature type="domain" description="Secretion system C-terminal sorting" evidence="2">
    <location>
        <begin position="743"/>
        <end position="820"/>
    </location>
</feature>
<evidence type="ECO:0000313" key="4">
    <source>
        <dbReference type="Proteomes" id="UP000036958"/>
    </source>
</evidence>
<gene>
    <name evidence="3" type="ORF">NC99_24880</name>
</gene>
<keyword evidence="4" id="KW-1185">Reference proteome</keyword>
<dbReference type="SUPFAM" id="SSF55486">
    <property type="entry name" value="Metalloproteases ('zincins'), catalytic domain"/>
    <property type="match status" value="1"/>
</dbReference>
<dbReference type="InterPro" id="IPR026444">
    <property type="entry name" value="Secre_tail"/>
</dbReference>
<dbReference type="Proteomes" id="UP000036958">
    <property type="component" value="Unassembled WGS sequence"/>
</dbReference>
<sequence>MKRILLAALVTVLAFSAFAQQKWRKEGVTFPAAICYGSDQNHQSFIDAPDEFLKRLKSTQQKKSSIMVTYIGFEAAPKVAFQYAVEIWEHLIASPIPIYMTARWTALEEGVLGSCGPTSFFENFEAAPLKDRYYPVALVEKLQGEEITDASYPDMIAQFNSDNDNWYFGVDGQTPVGKYDFVSVVLHEIAHGLGFTGFFYEQGGLGTYGDILPYPGVFDEYVITGSGSQLVDTAIFSNPSASLLQQFKSNNLYFRSESAKAISDNYPRLYAPNTFDEGSSIYHLHESTYDVGDTNSLMTPFFDRAEAVHDPGPLTLAMFADMGWVFTSILHDPVGDRELAIPIVIEAEIQTDSEIDSASVMLIYSDDGFVSSDTLSLIHDPERGLFVALLDGLTEGTYEYYLRVLDATDRTFFLPGAVPDEYFAFTIGADLIPPLVSHHPVKVMLETDLSAEIVVEATDNIGILGVGMEFLVNDGPSQALILEDQGEGIYQAILELQGLVDGDSVRYRIIAVDSSSNANQTILPEDDYYTIFIDGLYDAVKTYTTDFDSEARDFILSDFTIGLEDFFDDGALHSPHPYPSPDEDDVTYDFTSMLKYPIVIDDRAMMSFREVVLVEPGEPGSQFGDEDFWDYVIVEGSKTGTDGWLPLIDGYDSRAKTSWKTIYERGIQGNNSTEPGKASYYVSRELSLVENGNFQEGDTIFIRFRLFSDPYAHGWGWAIDDLKIQDPPTAFDNMEYSPGEILVFPNPVRDHLFVQGSFKSKPGPIAVAVYNGHGQQLSREVLVLGSNQLRHTVDVESLPPGLYLISFGFENGQLITHKFVKQ</sequence>
<organism evidence="3 4">
    <name type="scientific">Sunxiuqinia dokdonensis</name>
    <dbReference type="NCBI Taxonomy" id="1409788"/>
    <lineage>
        <taxon>Bacteria</taxon>
        <taxon>Pseudomonadati</taxon>
        <taxon>Bacteroidota</taxon>
        <taxon>Bacteroidia</taxon>
        <taxon>Marinilabiliales</taxon>
        <taxon>Prolixibacteraceae</taxon>
        <taxon>Sunxiuqinia</taxon>
    </lineage>
</organism>
<feature type="chain" id="PRO_5005591355" description="Secretion system C-terminal sorting domain-containing protein" evidence="1">
    <location>
        <begin position="20"/>
        <end position="822"/>
    </location>
</feature>
<proteinExistence type="predicted"/>
<feature type="signal peptide" evidence="1">
    <location>
        <begin position="1"/>
        <end position="19"/>
    </location>
</feature>
<evidence type="ECO:0000313" key="3">
    <source>
        <dbReference type="EMBL" id="KOH44703.1"/>
    </source>
</evidence>
<dbReference type="Pfam" id="PF18962">
    <property type="entry name" value="Por_Secre_tail"/>
    <property type="match status" value="1"/>
</dbReference>
<dbReference type="STRING" id="1409788.NC99_24880"/>
<dbReference type="NCBIfam" id="TIGR04183">
    <property type="entry name" value="Por_Secre_tail"/>
    <property type="match status" value="1"/>
</dbReference>
<dbReference type="EMBL" id="LGIA01000155">
    <property type="protein sequence ID" value="KOH44703.1"/>
    <property type="molecule type" value="Genomic_DNA"/>
</dbReference>
<comment type="caution">
    <text evidence="3">The sequence shown here is derived from an EMBL/GenBank/DDBJ whole genome shotgun (WGS) entry which is preliminary data.</text>
</comment>
<reference evidence="4" key="1">
    <citation type="submission" date="2015-07" db="EMBL/GenBank/DDBJ databases">
        <title>Genome sequencing of Sunxiuqinia dokdonensis strain SK.</title>
        <authorList>
            <person name="Ahn S."/>
            <person name="Kim B.-C."/>
        </authorList>
    </citation>
    <scope>NUCLEOTIDE SEQUENCE [LARGE SCALE GENOMIC DNA]</scope>
    <source>
        <strain evidence="4">SK</strain>
    </source>
</reference>